<dbReference type="PANTHER" id="PTHR43798">
    <property type="entry name" value="MONOACYLGLYCEROL LIPASE"/>
    <property type="match status" value="1"/>
</dbReference>
<proteinExistence type="predicted"/>
<evidence type="ECO:0000313" key="2">
    <source>
        <dbReference type="EMBL" id="QKG84395.1"/>
    </source>
</evidence>
<dbReference type="GO" id="GO:0016787">
    <property type="term" value="F:hydrolase activity"/>
    <property type="evidence" value="ECO:0007669"/>
    <property type="project" value="UniProtKB-KW"/>
</dbReference>
<dbReference type="InterPro" id="IPR029058">
    <property type="entry name" value="AB_hydrolase_fold"/>
</dbReference>
<dbReference type="Pfam" id="PF00561">
    <property type="entry name" value="Abhydrolase_1"/>
    <property type="match status" value="1"/>
</dbReference>
<sequence>MDHIRKYGVPPFTVAVIHGGPGASGEMASVAQELARVRGTLEPLQTSFSVEGQVRELLTGLNKHGDLPVTLIGHSWGAWLSFIFAAHYPLLVRKLILVGSPPFEEKFASKIMETRLGRLDEKETLQVHCLKQALSDPNINDKDVILSQFGSLMSKADSFDPLPDHGKKTKVQLDIFQKVWAEASEWRKSGKLLGLGKQIQCPVVTIHGDYDPHPWEGVEKPLSQMIEDFRFILLKKCGHTPWKEKYAKDAFCKIIEKQLT</sequence>
<dbReference type="GO" id="GO:0016020">
    <property type="term" value="C:membrane"/>
    <property type="evidence" value="ECO:0007669"/>
    <property type="project" value="TreeGrafter"/>
</dbReference>
<dbReference type="EMBL" id="CP048104">
    <property type="protein sequence ID" value="QKG84395.1"/>
    <property type="molecule type" value="Genomic_DNA"/>
</dbReference>
<dbReference type="KEGG" id="kpul:GXN76_07825"/>
<dbReference type="RefSeq" id="WP_173222047.1">
    <property type="nucleotide sequence ID" value="NZ_CP048104.1"/>
</dbReference>
<dbReference type="InterPro" id="IPR050266">
    <property type="entry name" value="AB_hydrolase_sf"/>
</dbReference>
<dbReference type="InterPro" id="IPR000073">
    <property type="entry name" value="AB_hydrolase_1"/>
</dbReference>
<evidence type="ECO:0000313" key="3">
    <source>
        <dbReference type="Proteomes" id="UP000503088"/>
    </source>
</evidence>
<dbReference type="SUPFAM" id="SSF53474">
    <property type="entry name" value="alpha/beta-Hydrolases"/>
    <property type="match status" value="1"/>
</dbReference>
<keyword evidence="2" id="KW-0378">Hydrolase</keyword>
<organism evidence="2 3">
    <name type="scientific">Kroppenstedtia pulmonis</name>
    <dbReference type="NCBI Taxonomy" id="1380685"/>
    <lineage>
        <taxon>Bacteria</taxon>
        <taxon>Bacillati</taxon>
        <taxon>Bacillota</taxon>
        <taxon>Bacilli</taxon>
        <taxon>Bacillales</taxon>
        <taxon>Thermoactinomycetaceae</taxon>
        <taxon>Kroppenstedtia</taxon>
    </lineage>
</organism>
<protein>
    <submittedName>
        <fullName evidence="2">Alpha/beta hydrolase</fullName>
    </submittedName>
</protein>
<dbReference type="AlphaFoldDB" id="A0A7D4BHB9"/>
<dbReference type="PANTHER" id="PTHR43798:SF33">
    <property type="entry name" value="HYDROLASE, PUTATIVE (AFU_ORTHOLOGUE AFUA_2G14860)-RELATED"/>
    <property type="match status" value="1"/>
</dbReference>
<feature type="domain" description="AB hydrolase-1" evidence="1">
    <location>
        <begin position="46"/>
        <end position="212"/>
    </location>
</feature>
<accession>A0A7D4BHB9</accession>
<keyword evidence="3" id="KW-1185">Reference proteome</keyword>
<dbReference type="Gene3D" id="3.40.50.1820">
    <property type="entry name" value="alpha/beta hydrolase"/>
    <property type="match status" value="1"/>
</dbReference>
<evidence type="ECO:0000259" key="1">
    <source>
        <dbReference type="Pfam" id="PF00561"/>
    </source>
</evidence>
<name>A0A7D4BHB9_9BACL</name>
<reference evidence="2 3" key="1">
    <citation type="submission" date="2020-01" db="EMBL/GenBank/DDBJ databases">
        <authorList>
            <person name="Gulvik C.A."/>
            <person name="Batra D.G."/>
        </authorList>
    </citation>
    <scope>NUCLEOTIDE SEQUENCE [LARGE SCALE GENOMIC DNA]</scope>
    <source>
        <strain evidence="2 3">W9323</strain>
    </source>
</reference>
<gene>
    <name evidence="2" type="ORF">GXN76_07825</name>
</gene>
<dbReference type="Proteomes" id="UP000503088">
    <property type="component" value="Chromosome"/>
</dbReference>